<comment type="caution">
    <text evidence="2">The sequence shown here is derived from an EMBL/GenBank/DDBJ whole genome shotgun (WGS) entry which is preliminary data.</text>
</comment>
<protein>
    <submittedName>
        <fullName evidence="2">Uncharacterized protein</fullName>
    </submittedName>
</protein>
<dbReference type="Proteomes" id="UP001176961">
    <property type="component" value="Unassembled WGS sequence"/>
</dbReference>
<organism evidence="2 3">
    <name type="scientific">Cylicocyclus nassatus</name>
    <name type="common">Nematode worm</name>
    <dbReference type="NCBI Taxonomy" id="53992"/>
    <lineage>
        <taxon>Eukaryota</taxon>
        <taxon>Metazoa</taxon>
        <taxon>Ecdysozoa</taxon>
        <taxon>Nematoda</taxon>
        <taxon>Chromadorea</taxon>
        <taxon>Rhabditida</taxon>
        <taxon>Rhabditina</taxon>
        <taxon>Rhabditomorpha</taxon>
        <taxon>Strongyloidea</taxon>
        <taxon>Strongylidae</taxon>
        <taxon>Cylicocyclus</taxon>
    </lineage>
</organism>
<accession>A0AA36GVQ4</accession>
<dbReference type="AlphaFoldDB" id="A0AA36GVQ4"/>
<evidence type="ECO:0000313" key="2">
    <source>
        <dbReference type="EMBL" id="CAJ0599040.1"/>
    </source>
</evidence>
<name>A0AA36GVQ4_CYLNA</name>
<sequence>MSNVVLLEIRWKCSKVRERRCATHLCTCNQGRKAQSEELPLPRFRVEELSTYENDEPLCTMEEYSPHMFPEQEVEGVSRRGPNPDNNRVLDRNAMTWGRMSVYTCEGR</sequence>
<keyword evidence="3" id="KW-1185">Reference proteome</keyword>
<reference evidence="2" key="1">
    <citation type="submission" date="2023-07" db="EMBL/GenBank/DDBJ databases">
        <authorList>
            <consortium name="CYATHOMIX"/>
        </authorList>
    </citation>
    <scope>NUCLEOTIDE SEQUENCE</scope>
    <source>
        <strain evidence="2">N/A</strain>
    </source>
</reference>
<feature type="region of interest" description="Disordered" evidence="1">
    <location>
        <begin position="71"/>
        <end position="90"/>
    </location>
</feature>
<dbReference type="EMBL" id="CATQJL010000223">
    <property type="protein sequence ID" value="CAJ0599040.1"/>
    <property type="molecule type" value="Genomic_DNA"/>
</dbReference>
<evidence type="ECO:0000313" key="3">
    <source>
        <dbReference type="Proteomes" id="UP001176961"/>
    </source>
</evidence>
<evidence type="ECO:0000256" key="1">
    <source>
        <dbReference type="SAM" id="MobiDB-lite"/>
    </source>
</evidence>
<proteinExistence type="predicted"/>
<gene>
    <name evidence="2" type="ORF">CYNAS_LOCUS11023</name>
</gene>